<gene>
    <name evidence="1" type="ORF">DKY63_25155</name>
</gene>
<reference evidence="1 2" key="1">
    <citation type="submission" date="2018-05" db="EMBL/GenBank/DDBJ databases">
        <title>Whole genome sequence of Pseudomonas putida JBC17.</title>
        <authorList>
            <person name="Lee Y.H."/>
            <person name="David K."/>
        </authorList>
    </citation>
    <scope>NUCLEOTIDE SEQUENCE [LARGE SCALE GENOMIC DNA]</scope>
    <source>
        <strain evidence="1 2">JBC17</strain>
    </source>
</reference>
<organism evidence="1 2">
    <name type="scientific">Pseudomonas putida</name>
    <name type="common">Arthrobacter siderocapsulatus</name>
    <dbReference type="NCBI Taxonomy" id="303"/>
    <lineage>
        <taxon>Bacteria</taxon>
        <taxon>Pseudomonadati</taxon>
        <taxon>Pseudomonadota</taxon>
        <taxon>Gammaproteobacteria</taxon>
        <taxon>Pseudomonadales</taxon>
        <taxon>Pseudomonadaceae</taxon>
        <taxon>Pseudomonas</taxon>
    </lineage>
</organism>
<sequence>MSASGFACTPEHLWEQGLPAMNDNAVSQRLRGDSIAGKPCSHRSVMSGLWVAGPSLAFTPKSPPGWPSCSMRPVSGRVCQG</sequence>
<evidence type="ECO:0000313" key="1">
    <source>
        <dbReference type="EMBL" id="AWY43021.1"/>
    </source>
</evidence>
<dbReference type="AlphaFoldDB" id="A0A2Z4RPE0"/>
<dbReference type="EMBL" id="CP029693">
    <property type="protein sequence ID" value="AWY43021.1"/>
    <property type="molecule type" value="Genomic_DNA"/>
</dbReference>
<dbReference type="OrthoDB" id="7033079at2"/>
<protein>
    <submittedName>
        <fullName evidence="1">Uncharacterized protein</fullName>
    </submittedName>
</protein>
<evidence type="ECO:0000313" key="2">
    <source>
        <dbReference type="Proteomes" id="UP000250299"/>
    </source>
</evidence>
<dbReference type="Proteomes" id="UP000250299">
    <property type="component" value="Chromosome"/>
</dbReference>
<proteinExistence type="predicted"/>
<accession>A0A2Z4RPE0</accession>
<name>A0A2Z4RPE0_PSEPU</name>